<reference evidence="1 2" key="1">
    <citation type="submission" date="2020-08" db="EMBL/GenBank/DDBJ databases">
        <title>Sequencing the genomes of 1000 actinobacteria strains.</title>
        <authorList>
            <person name="Klenk H.-P."/>
        </authorList>
    </citation>
    <scope>NUCLEOTIDE SEQUENCE [LARGE SCALE GENOMIC DNA]</scope>
    <source>
        <strain evidence="1 2">DSM 45084</strain>
    </source>
</reference>
<comment type="caution">
    <text evidence="1">The sequence shown here is derived from an EMBL/GenBank/DDBJ whole genome shotgun (WGS) entry which is preliminary data.</text>
</comment>
<dbReference type="EMBL" id="JACHJS010000001">
    <property type="protein sequence ID" value="MBB4963021.1"/>
    <property type="molecule type" value="Genomic_DNA"/>
</dbReference>
<sequence>MSPKLCLAQDPDADELLSTSPSALLLGVLPDQHTA</sequence>
<accession>A0A7W7SY12</accession>
<proteinExistence type="predicted"/>
<protein>
    <submittedName>
        <fullName evidence="1">Uncharacterized protein</fullName>
    </submittedName>
</protein>
<evidence type="ECO:0000313" key="1">
    <source>
        <dbReference type="EMBL" id="MBB4963021.1"/>
    </source>
</evidence>
<organism evidence="1 2">
    <name type="scientific">Saccharothrix violaceirubra</name>
    <dbReference type="NCBI Taxonomy" id="413306"/>
    <lineage>
        <taxon>Bacteria</taxon>
        <taxon>Bacillati</taxon>
        <taxon>Actinomycetota</taxon>
        <taxon>Actinomycetes</taxon>
        <taxon>Pseudonocardiales</taxon>
        <taxon>Pseudonocardiaceae</taxon>
        <taxon>Saccharothrix</taxon>
    </lineage>
</organism>
<evidence type="ECO:0000313" key="2">
    <source>
        <dbReference type="Proteomes" id="UP000542674"/>
    </source>
</evidence>
<keyword evidence="2" id="KW-1185">Reference proteome</keyword>
<dbReference type="AlphaFoldDB" id="A0A7W7SY12"/>
<dbReference type="Proteomes" id="UP000542674">
    <property type="component" value="Unassembled WGS sequence"/>
</dbReference>
<name>A0A7W7SY12_9PSEU</name>
<gene>
    <name evidence="1" type="ORF">F4559_000380</name>
</gene>